<proteinExistence type="inferred from homology"/>
<evidence type="ECO:0000256" key="2">
    <source>
        <dbReference type="ARBA" id="ARBA00007453"/>
    </source>
</evidence>
<dbReference type="InterPro" id="IPR004871">
    <property type="entry name" value="RSE1/DDB1/CPSF1_C"/>
</dbReference>
<dbReference type="EMBL" id="JBBBZM010000037">
    <property type="protein sequence ID" value="KAL0637287.1"/>
    <property type="molecule type" value="Genomic_DNA"/>
</dbReference>
<dbReference type="PANTHER" id="PTHR10644">
    <property type="entry name" value="DNA REPAIR/RNA PROCESSING CPSF FAMILY"/>
    <property type="match status" value="1"/>
</dbReference>
<dbReference type="SUPFAM" id="SSF50998">
    <property type="entry name" value="Quinoprotein alcohol dehydrogenase-like"/>
    <property type="match status" value="1"/>
</dbReference>
<evidence type="ECO:0000259" key="6">
    <source>
        <dbReference type="Pfam" id="PF10433"/>
    </source>
</evidence>
<evidence type="ECO:0000256" key="4">
    <source>
        <dbReference type="ARBA" id="ARBA00023242"/>
    </source>
</evidence>
<dbReference type="Pfam" id="PF23726">
    <property type="entry name" value="Beta-prop_RSE1_2nd"/>
    <property type="match status" value="1"/>
</dbReference>
<gene>
    <name evidence="8" type="ORF">Q9L58_003771</name>
</gene>
<name>A0ABR3GNG5_9PEZI</name>
<protein>
    <recommendedName>
        <fullName evidence="3">DNA damage-binding protein 1</fullName>
    </recommendedName>
</protein>
<keyword evidence="4" id="KW-0539">Nucleus</keyword>
<accession>A0ABR3GNG5</accession>
<keyword evidence="9" id="KW-1185">Reference proteome</keyword>
<dbReference type="Gene3D" id="2.130.10.10">
    <property type="entry name" value="YVTN repeat-like/Quinoprotein amine dehydrogenase"/>
    <property type="match status" value="2"/>
</dbReference>
<sequence length="1287" mass="143510">MAHNNLHDSSSPEDAPVYGLLTRTLVHSPVIRQIIPARIRSKDLNDVVFVGETFIELHFLTEDGKLRQVGSKTDFQADIRHAKVFGSPRKHFYSAQDAIFQQELASQLQDDVAMRGEGNDDNKPILPPHILALTLDSGHLAFVYAKDSNVQGEVDFVVSMKRIGSKGVHPTHLGKSIAIDPRSRALAVAAYQDSFRMYALHSTDELERQLRQGQPLNPIKEEKTFDVKGLILHMEFLHPFPGDHEHVILLLFVIDSNQKSRLKLFEWWTSKPLRTAAKHGHHGFRLSDDISMPLHVIPLVIGSAFLLVTEFSTHVVKASDILCGNASFAKIAFPPAPPNGQRRSLMTSWARPLRTPNYAYDHDDMYLAMEDGDIYFLEVDTQGPNLIQLANKACHLDCSIGTAFASLDFGLTKNDMLVAGGEMSSGGVYLLKIGPNPVETEPKLEESVANWSPVFDFELVNLPPQGHATGKAERDRVLACTGRGDHGAITELRYGIQARIQGYAEYAQGVRRLWVLPDSSGAGYFLLSSLPDQSSLCFLTPAGDWEDAGEFDFLDLDETTLAAGAVGTRSVQITPSAIIVTELKEAYLIFRRDVDRDVDMVDLDTQIPIMRERCEAGDVIVAAALKDEYLVVAVRNGFIVKLILATISIDENTGKFLHRVGSHTSLAEDPTFITIFEMNGRMLAVVGTRQATIQIFLLDLSNGLIPLLEKPTYEGNIDGQLDLFICESAALLTTNAASKLLCGLRGGTVIVLDLKWERCLSLERIEEIKFGPTPVQLHPDVRRYDSAFVLAGPELFRFDFPNGKFRAAQVVFEGSEMEPSLVAFTQIDNSPDPANIVIGVTKDQIFFADVGESEKVCVRRLRLHETPRRVLFYAPLNILIVACSRTASDDPRVAENEKHVPGKRKSFCSLRFIDPRTGESRAETDIRDSSKKELIFGKANEQIYCLAEWNMEIDNKPYRYIVLGTDYINVTTSNVHKGRVLILSVTTGLSGNIEVRRRFQIVCDAPVYSLAPYGTNSLVYCSGNKIFMKTLNIQAKKFDCVAEVQVRSPAVQISVAEPLIHLSCSADSMLIFKYENEQLNELVSDDIARNGFHHFKLFENFFLATDKQYGIAGLWQPPGRRNVESLVTVVEAELTSSVSRIHKGKVRPPWNLNKPRPGVLFPDQDLIAAGVNGSMFHLTLLEERSLRLLRYIQDLYRSKVGIGRYNPPGMESTERDPHLNHVDGDILVTILKFGNEWLTETVARDESSLLIPRFRELAGRVLDIPEEGDPIGAVMRYMDVLVHGVVL</sequence>
<evidence type="ECO:0000313" key="9">
    <source>
        <dbReference type="Proteomes" id="UP001447188"/>
    </source>
</evidence>
<feature type="domain" description="RSE1/DDB1/CPSF1 second beta-propeller" evidence="7">
    <location>
        <begin position="509"/>
        <end position="829"/>
    </location>
</feature>
<feature type="domain" description="RSE1/DDB1/CPSF1 C-terminal" evidence="5">
    <location>
        <begin position="939"/>
        <end position="1199"/>
    </location>
</feature>
<dbReference type="InterPro" id="IPR058543">
    <property type="entry name" value="Beta-prop_RSE1/DDB1/CPSF1_2nd"/>
</dbReference>
<dbReference type="InterPro" id="IPR018846">
    <property type="entry name" value="Beta-prop_RSE1/DDB1/CPSF1_1st"/>
</dbReference>
<evidence type="ECO:0000259" key="5">
    <source>
        <dbReference type="Pfam" id="PF03178"/>
    </source>
</evidence>
<evidence type="ECO:0000313" key="8">
    <source>
        <dbReference type="EMBL" id="KAL0637287.1"/>
    </source>
</evidence>
<reference evidence="8 9" key="1">
    <citation type="submission" date="2024-02" db="EMBL/GenBank/DDBJ databases">
        <title>Discinaceae phylogenomics.</title>
        <authorList>
            <person name="Dirks A.C."/>
            <person name="James T.Y."/>
        </authorList>
    </citation>
    <scope>NUCLEOTIDE SEQUENCE [LARGE SCALE GENOMIC DNA]</scope>
    <source>
        <strain evidence="8 9">ACD0624</strain>
    </source>
</reference>
<dbReference type="InterPro" id="IPR050358">
    <property type="entry name" value="RSE1/DDB1/CFT1"/>
</dbReference>
<dbReference type="Proteomes" id="UP001447188">
    <property type="component" value="Unassembled WGS sequence"/>
</dbReference>
<evidence type="ECO:0000259" key="7">
    <source>
        <dbReference type="Pfam" id="PF23726"/>
    </source>
</evidence>
<feature type="domain" description="RSE1/DDB1/CPSF1 first beta-propeller" evidence="6">
    <location>
        <begin position="30"/>
        <end position="431"/>
    </location>
</feature>
<comment type="caution">
    <text evidence="8">The sequence shown here is derived from an EMBL/GenBank/DDBJ whole genome shotgun (WGS) entry which is preliminary data.</text>
</comment>
<comment type="subcellular location">
    <subcellularLocation>
        <location evidence="1">Nucleus</location>
    </subcellularLocation>
</comment>
<dbReference type="InterPro" id="IPR011047">
    <property type="entry name" value="Quinoprotein_ADH-like_sf"/>
</dbReference>
<organism evidence="8 9">
    <name type="scientific">Discina gigas</name>
    <dbReference type="NCBI Taxonomy" id="1032678"/>
    <lineage>
        <taxon>Eukaryota</taxon>
        <taxon>Fungi</taxon>
        <taxon>Dikarya</taxon>
        <taxon>Ascomycota</taxon>
        <taxon>Pezizomycotina</taxon>
        <taxon>Pezizomycetes</taxon>
        <taxon>Pezizales</taxon>
        <taxon>Discinaceae</taxon>
        <taxon>Discina</taxon>
    </lineage>
</organism>
<evidence type="ECO:0000256" key="3">
    <source>
        <dbReference type="ARBA" id="ARBA00014577"/>
    </source>
</evidence>
<dbReference type="InterPro" id="IPR015943">
    <property type="entry name" value="WD40/YVTN_repeat-like_dom_sf"/>
</dbReference>
<evidence type="ECO:0000256" key="1">
    <source>
        <dbReference type="ARBA" id="ARBA00004123"/>
    </source>
</evidence>
<dbReference type="Pfam" id="PF03178">
    <property type="entry name" value="CPSF_A"/>
    <property type="match status" value="1"/>
</dbReference>
<dbReference type="Pfam" id="PF10433">
    <property type="entry name" value="Beta-prop_RSE1_1st"/>
    <property type="match status" value="1"/>
</dbReference>
<comment type="similarity">
    <text evidence="2">Belongs to the DDB1 family.</text>
</comment>